<proteinExistence type="predicted"/>
<dbReference type="PANTHER" id="PTHR46889">
    <property type="entry name" value="TRANSPOSASE INSF FOR INSERTION SEQUENCE IS3B-RELATED"/>
    <property type="match status" value="1"/>
</dbReference>
<dbReference type="InterPro" id="IPR001584">
    <property type="entry name" value="Integrase_cat-core"/>
</dbReference>
<dbReference type="InterPro" id="IPR009057">
    <property type="entry name" value="Homeodomain-like_sf"/>
</dbReference>
<dbReference type="InterPro" id="IPR002514">
    <property type="entry name" value="Transposase_8"/>
</dbReference>
<dbReference type="NCBIfam" id="NF033516">
    <property type="entry name" value="transpos_IS3"/>
    <property type="match status" value="1"/>
</dbReference>
<protein>
    <submittedName>
        <fullName evidence="2">IS3 family transposase</fullName>
    </submittedName>
</protein>
<dbReference type="Proteomes" id="UP000217768">
    <property type="component" value="Unassembled WGS sequence"/>
</dbReference>
<dbReference type="InterPro" id="IPR036397">
    <property type="entry name" value="RNaseH_sf"/>
</dbReference>
<dbReference type="Pfam" id="PF00665">
    <property type="entry name" value="rve"/>
    <property type="match status" value="1"/>
</dbReference>
<dbReference type="GO" id="GO:0003677">
    <property type="term" value="F:DNA binding"/>
    <property type="evidence" value="ECO:0007669"/>
    <property type="project" value="InterPro"/>
</dbReference>
<dbReference type="AlphaFoldDB" id="A0A2A3A0B7"/>
<dbReference type="InterPro" id="IPR025948">
    <property type="entry name" value="HTH-like_dom"/>
</dbReference>
<name>A0A2A3A0B7_MYCAV</name>
<dbReference type="SUPFAM" id="SSF46689">
    <property type="entry name" value="Homeodomain-like"/>
    <property type="match status" value="1"/>
</dbReference>
<dbReference type="PROSITE" id="PS50994">
    <property type="entry name" value="INTEGRASE"/>
    <property type="match status" value="1"/>
</dbReference>
<accession>A0A2A3A0B7</accession>
<evidence type="ECO:0000256" key="1">
    <source>
        <dbReference type="ARBA" id="ARBA00002286"/>
    </source>
</evidence>
<dbReference type="InterPro" id="IPR036388">
    <property type="entry name" value="WH-like_DNA-bd_sf"/>
</dbReference>
<dbReference type="GO" id="GO:0004803">
    <property type="term" value="F:transposase activity"/>
    <property type="evidence" value="ECO:0007669"/>
    <property type="project" value="InterPro"/>
</dbReference>
<evidence type="ECO:0000313" key="2">
    <source>
        <dbReference type="EMBL" id="PBA23448.1"/>
    </source>
</evidence>
<dbReference type="GO" id="GO:0015074">
    <property type="term" value="P:DNA integration"/>
    <property type="evidence" value="ECO:0007669"/>
    <property type="project" value="InterPro"/>
</dbReference>
<gene>
    <name evidence="2" type="ORF">CKJ66_28545</name>
</gene>
<dbReference type="InterPro" id="IPR050900">
    <property type="entry name" value="Transposase_IS3/IS150/IS904"/>
</dbReference>
<dbReference type="InterPro" id="IPR048020">
    <property type="entry name" value="Transpos_IS3"/>
</dbReference>
<comment type="caution">
    <text evidence="2">The sequence shown here is derived from an EMBL/GenBank/DDBJ whole genome shotgun (WGS) entry which is preliminary data.</text>
</comment>
<dbReference type="Gene3D" id="3.30.420.10">
    <property type="entry name" value="Ribonuclease H-like superfamily/Ribonuclease H"/>
    <property type="match status" value="1"/>
</dbReference>
<dbReference type="Gene3D" id="1.10.10.10">
    <property type="entry name" value="Winged helix-like DNA-binding domain superfamily/Winged helix DNA-binding domain"/>
    <property type="match status" value="1"/>
</dbReference>
<reference evidence="2 3" key="1">
    <citation type="submission" date="2017-08" db="EMBL/GenBank/DDBJ databases">
        <title>Phylogenetic analysis of Mycobacterium avium complex whole genomes.</title>
        <authorList>
            <person name="Caverly L.J."/>
            <person name="Spilker T."/>
            <person name="Lipuma J."/>
        </authorList>
    </citation>
    <scope>NUCLEOTIDE SEQUENCE [LARGE SCALE GENOMIC DNA]</scope>
    <source>
        <strain evidence="2 3">FLAC0165</strain>
    </source>
</reference>
<dbReference type="RefSeq" id="WP_085978347.1">
    <property type="nucleotide sequence ID" value="NZ_JAAILH010000101.1"/>
</dbReference>
<dbReference type="Pfam" id="PF13276">
    <property type="entry name" value="HTH_21"/>
    <property type="match status" value="1"/>
</dbReference>
<organism evidence="2 3">
    <name type="scientific">Mycobacterium avium</name>
    <dbReference type="NCBI Taxonomy" id="1764"/>
    <lineage>
        <taxon>Bacteria</taxon>
        <taxon>Bacillati</taxon>
        <taxon>Actinomycetota</taxon>
        <taxon>Actinomycetes</taxon>
        <taxon>Mycobacteriales</taxon>
        <taxon>Mycobacteriaceae</taxon>
        <taxon>Mycobacterium</taxon>
        <taxon>Mycobacterium avium complex (MAC)</taxon>
    </lineage>
</organism>
<comment type="function">
    <text evidence="1">Involved in the transposition of the insertion sequence.</text>
</comment>
<evidence type="ECO:0000313" key="3">
    <source>
        <dbReference type="Proteomes" id="UP000217768"/>
    </source>
</evidence>
<dbReference type="GO" id="GO:0006313">
    <property type="term" value="P:DNA transposition"/>
    <property type="evidence" value="ECO:0007669"/>
    <property type="project" value="InterPro"/>
</dbReference>
<sequence>MPKKYDEEFKARAVRLVSDHAEEYATRTACLTAVAKRLGVSYESLRRWINQAEVDTGVRDGAPTDTVRELRELKRKNRELEETIEILKAATKFLRAGERPATPLICAFIAEHRARFGVAPICRVLTEHGCVIAPRTFYAWLARPPSARALWDTVITEVLAGYYEPDEHGRRKPESLYGATKMWAHLQRQGITVARCTVERLMRVNGWRGVTRRKKVRTTVADPAATRAADLVKRQFRVRAPNVLLVADFTYVRLATGVFVYTAFAIDAYAGRIVGWTCSASKEDRFVRQAIRHAAQLRFNEGNPLMGNTIHHSDAGSQYTSVRFGETLTLSGLVASIGTVGDAFDNALAETTIGLYKTEAVRADSPFRRGPLQRLTDVELLTADWVHWYNTSRLMHRLGRIPPTEYETIYYATNTAQSEAAHP</sequence>
<dbReference type="OrthoDB" id="4281720at2"/>
<dbReference type="InterPro" id="IPR012337">
    <property type="entry name" value="RNaseH-like_sf"/>
</dbReference>
<dbReference type="EMBL" id="NSFD01000083">
    <property type="protein sequence ID" value="PBA23448.1"/>
    <property type="molecule type" value="Genomic_DNA"/>
</dbReference>
<dbReference type="PANTHER" id="PTHR46889:SF5">
    <property type="entry name" value="INTEGRASE PROTEIN"/>
    <property type="match status" value="1"/>
</dbReference>
<dbReference type="SUPFAM" id="SSF53098">
    <property type="entry name" value="Ribonuclease H-like"/>
    <property type="match status" value="1"/>
</dbReference>
<dbReference type="Pfam" id="PF01527">
    <property type="entry name" value="HTH_Tnp_1"/>
    <property type="match status" value="1"/>
</dbReference>